<evidence type="ECO:0000256" key="1">
    <source>
        <dbReference type="ARBA" id="ARBA00010688"/>
    </source>
</evidence>
<evidence type="ECO:0000256" key="2">
    <source>
        <dbReference type="ARBA" id="ARBA00022679"/>
    </source>
</evidence>
<dbReference type="Proteomes" id="UP000245283">
    <property type="component" value="Unassembled WGS sequence"/>
</dbReference>
<dbReference type="OrthoDB" id="9795789at2"/>
<comment type="similarity">
    <text evidence="1">Belongs to the carbohydrate kinase PfkB family.</text>
</comment>
<keyword evidence="8" id="KW-1185">Reference proteome</keyword>
<reference evidence="8" key="1">
    <citation type="submission" date="2018-05" db="EMBL/GenBank/DDBJ databases">
        <authorList>
            <person name="Li Y."/>
        </authorList>
    </citation>
    <scope>NUCLEOTIDE SEQUENCE [LARGE SCALE GENOMIC DNA]</scope>
    <source>
        <strain evidence="8">sk1b4</strain>
    </source>
</reference>
<dbReference type="RefSeq" id="WP_109092793.1">
    <property type="nucleotide sequence ID" value="NZ_QETB01000001.1"/>
</dbReference>
<keyword evidence="5" id="KW-0067">ATP-binding</keyword>
<evidence type="ECO:0000256" key="4">
    <source>
        <dbReference type="ARBA" id="ARBA00022777"/>
    </source>
</evidence>
<dbReference type="InterPro" id="IPR050306">
    <property type="entry name" value="PfkB_Carbo_kinase"/>
</dbReference>
<evidence type="ECO:0000313" key="7">
    <source>
        <dbReference type="EMBL" id="PWF27293.1"/>
    </source>
</evidence>
<dbReference type="AlphaFoldDB" id="A0A2V1K850"/>
<organism evidence="7 8">
    <name type="scientific">Ancrocorticia populi</name>
    <dbReference type="NCBI Taxonomy" id="2175228"/>
    <lineage>
        <taxon>Bacteria</taxon>
        <taxon>Bacillati</taxon>
        <taxon>Actinomycetota</taxon>
        <taxon>Actinomycetes</taxon>
        <taxon>Actinomycetales</taxon>
        <taxon>Actinomycetaceae</taxon>
        <taxon>Ancrocorticia</taxon>
    </lineage>
</organism>
<dbReference type="GO" id="GO:0005524">
    <property type="term" value="F:ATP binding"/>
    <property type="evidence" value="ECO:0007669"/>
    <property type="project" value="UniProtKB-KW"/>
</dbReference>
<keyword evidence="4 7" id="KW-0418">Kinase</keyword>
<feature type="domain" description="Carbohydrate kinase PfkB" evidence="6">
    <location>
        <begin position="5"/>
        <end position="309"/>
    </location>
</feature>
<keyword evidence="3" id="KW-0547">Nucleotide-binding</keyword>
<dbReference type="Pfam" id="PF00294">
    <property type="entry name" value="PfkB"/>
    <property type="match status" value="1"/>
</dbReference>
<evidence type="ECO:0000259" key="6">
    <source>
        <dbReference type="Pfam" id="PF00294"/>
    </source>
</evidence>
<protein>
    <submittedName>
        <fullName evidence="7">Carbohydrate kinase</fullName>
    </submittedName>
</protein>
<dbReference type="SUPFAM" id="SSF53613">
    <property type="entry name" value="Ribokinase-like"/>
    <property type="match status" value="1"/>
</dbReference>
<evidence type="ECO:0000256" key="3">
    <source>
        <dbReference type="ARBA" id="ARBA00022741"/>
    </source>
</evidence>
<name>A0A2V1K850_9ACTO</name>
<keyword evidence="2" id="KW-0808">Transferase</keyword>
<evidence type="ECO:0000313" key="8">
    <source>
        <dbReference type="Proteomes" id="UP000245283"/>
    </source>
</evidence>
<dbReference type="PANTHER" id="PTHR43085">
    <property type="entry name" value="HEXOKINASE FAMILY MEMBER"/>
    <property type="match status" value="1"/>
</dbReference>
<dbReference type="GO" id="GO:0016301">
    <property type="term" value="F:kinase activity"/>
    <property type="evidence" value="ECO:0007669"/>
    <property type="project" value="UniProtKB-KW"/>
</dbReference>
<dbReference type="InterPro" id="IPR029056">
    <property type="entry name" value="Ribokinase-like"/>
</dbReference>
<proteinExistence type="inferred from homology"/>
<gene>
    <name evidence="7" type="ORF">DD236_02575</name>
</gene>
<dbReference type="EMBL" id="QETB01000001">
    <property type="protein sequence ID" value="PWF27293.1"/>
    <property type="molecule type" value="Genomic_DNA"/>
</dbReference>
<sequence length="331" mass="35360">MSSLVIGEALVDIITGADGKATRHPGGSMLNVAIGLRRLGRTVRLVTDFGHDANGHLLAEYAASNGLELWLREDAYRTNPTSTASVTVAEEGDVSYDFDFTWDIQDTPLSAACQLDLEILDPRTVAFGSFSTRVAPGSEKVLNWIRLVRKRATVFYDPNVRLGLIDDINRARSLVQESVALSDVVKASKADLKVLYGPEVDCEAVARTWLSQGPAIVIITRGSEGADAYCADGSNMHQPAPSVSVVDTVGAGASFFAALIDGLTRISLDGAEYREDLRSISPANLRTLVAYAATSAAITVSRSGASLPTRDELVDQHELYQTSGMTGVPLS</sequence>
<evidence type="ECO:0000256" key="5">
    <source>
        <dbReference type="ARBA" id="ARBA00022840"/>
    </source>
</evidence>
<accession>A0A2V1K850</accession>
<dbReference type="PANTHER" id="PTHR43085:SF1">
    <property type="entry name" value="PSEUDOURIDINE KINASE-RELATED"/>
    <property type="match status" value="1"/>
</dbReference>
<dbReference type="Gene3D" id="3.40.1190.20">
    <property type="match status" value="1"/>
</dbReference>
<comment type="caution">
    <text evidence="7">The sequence shown here is derived from an EMBL/GenBank/DDBJ whole genome shotgun (WGS) entry which is preliminary data.</text>
</comment>
<dbReference type="InterPro" id="IPR011611">
    <property type="entry name" value="PfkB_dom"/>
</dbReference>
<dbReference type="CDD" id="cd01167">
    <property type="entry name" value="bac_FRK"/>
    <property type="match status" value="1"/>
</dbReference>